<dbReference type="PANTHER" id="PTHR35579">
    <property type="entry name" value="CRISPR SYSTEM CMS ENDORIBONUCLEASE CSM3"/>
    <property type="match status" value="1"/>
</dbReference>
<accession>A0A1T4UHD6</accession>
<name>A0A1T4UHD6_9GAMM</name>
<evidence type="ECO:0000313" key="4">
    <source>
        <dbReference type="Proteomes" id="UP000191116"/>
    </source>
</evidence>
<protein>
    <submittedName>
        <fullName evidence="3">RAMP superfamily protein</fullName>
    </submittedName>
</protein>
<reference evidence="3 4" key="1">
    <citation type="submission" date="2017-02" db="EMBL/GenBank/DDBJ databases">
        <authorList>
            <person name="Peterson S.W."/>
        </authorList>
    </citation>
    <scope>NUCLEOTIDE SEQUENCE [LARGE SCALE GENOMIC DNA]</scope>
    <source>
        <strain evidence="3 4">CECT 9189</strain>
    </source>
</reference>
<dbReference type="InterPro" id="IPR005537">
    <property type="entry name" value="RAMP_III_fam"/>
</dbReference>
<dbReference type="Proteomes" id="UP000191116">
    <property type="component" value="Unassembled WGS sequence"/>
</dbReference>
<dbReference type="GO" id="GO:0051607">
    <property type="term" value="P:defense response to virus"/>
    <property type="evidence" value="ECO:0007669"/>
    <property type="project" value="UniProtKB-KW"/>
</dbReference>
<sequence length="194" mass="21007">MTPHAISFAIQSPWHIGSGEEGGAYADSLMLKDGAGLPYVPGKSIKGLFREAFMQAAENHWFDGALDETAICTLFGQEGNNTFTQGTLHFSSATLSEPEQAYFHENAQSVAQLFRVVQSTAIDFKTGVAKNTSLRALEVAVPMDLQASVSWEANPYQQQLVSWLSACSCLILALGAKRHRGLGVVRVDLQGEMV</sequence>
<dbReference type="RefSeq" id="WP_080175952.1">
    <property type="nucleotide sequence ID" value="NZ_AP024856.1"/>
</dbReference>
<dbReference type="OrthoDB" id="5504557at2"/>
<gene>
    <name evidence="3" type="ORF">CZ814_03234</name>
</gene>
<dbReference type="PANTHER" id="PTHR35579:SF3">
    <property type="entry name" value="CRISPR SYSTEM CMS ENDORIBONUCLEASE CSM3"/>
    <property type="match status" value="1"/>
</dbReference>
<organism evidence="3 4">
    <name type="scientific">Photobacterium toruni</name>
    <dbReference type="NCBI Taxonomy" id="1935446"/>
    <lineage>
        <taxon>Bacteria</taxon>
        <taxon>Pseudomonadati</taxon>
        <taxon>Pseudomonadota</taxon>
        <taxon>Gammaproteobacteria</taxon>
        <taxon>Vibrionales</taxon>
        <taxon>Vibrionaceae</taxon>
        <taxon>Photobacterium</taxon>
    </lineage>
</organism>
<dbReference type="AlphaFoldDB" id="A0A1T4UHD6"/>
<dbReference type="InterPro" id="IPR052216">
    <property type="entry name" value="CRISPR_Csm3_endoribonuclease"/>
</dbReference>
<dbReference type="Pfam" id="PF03787">
    <property type="entry name" value="RAMPs"/>
    <property type="match status" value="1"/>
</dbReference>
<evidence type="ECO:0000256" key="1">
    <source>
        <dbReference type="ARBA" id="ARBA00023118"/>
    </source>
</evidence>
<dbReference type="EMBL" id="FUWP01000023">
    <property type="protein sequence ID" value="SKA51881.1"/>
    <property type="molecule type" value="Genomic_DNA"/>
</dbReference>
<dbReference type="CDD" id="cd09726">
    <property type="entry name" value="RAMP_I_III"/>
    <property type="match status" value="1"/>
</dbReference>
<keyword evidence="1" id="KW-0051">Antiviral defense</keyword>
<feature type="domain" description="CRISPR type III-associated protein" evidence="2">
    <location>
        <begin position="11"/>
        <end position="185"/>
    </location>
</feature>
<evidence type="ECO:0000259" key="2">
    <source>
        <dbReference type="Pfam" id="PF03787"/>
    </source>
</evidence>
<proteinExistence type="predicted"/>
<evidence type="ECO:0000313" key="3">
    <source>
        <dbReference type="EMBL" id="SKA51881.1"/>
    </source>
</evidence>